<reference evidence="8 9" key="1">
    <citation type="journal article" date="2016" name="Mol. Biol. Evol.">
        <title>Comparative Genomics of Early-Diverging Mushroom-Forming Fungi Provides Insights into the Origins of Lignocellulose Decay Capabilities.</title>
        <authorList>
            <person name="Nagy L.G."/>
            <person name="Riley R."/>
            <person name="Tritt A."/>
            <person name="Adam C."/>
            <person name="Daum C."/>
            <person name="Floudas D."/>
            <person name="Sun H."/>
            <person name="Yadav J.S."/>
            <person name="Pangilinan J."/>
            <person name="Larsson K.H."/>
            <person name="Matsuura K."/>
            <person name="Barry K."/>
            <person name="Labutti K."/>
            <person name="Kuo R."/>
            <person name="Ohm R.A."/>
            <person name="Bhattacharya S.S."/>
            <person name="Shirouzu T."/>
            <person name="Yoshinaga Y."/>
            <person name="Martin F.M."/>
            <person name="Grigoriev I.V."/>
            <person name="Hibbett D.S."/>
        </authorList>
    </citation>
    <scope>NUCLEOTIDE SEQUENCE [LARGE SCALE GENOMIC DNA]</scope>
    <source>
        <strain evidence="8 9">93-53</strain>
    </source>
</reference>
<evidence type="ECO:0000256" key="1">
    <source>
        <dbReference type="ARBA" id="ARBA00008075"/>
    </source>
</evidence>
<dbReference type="InterPro" id="IPR036322">
    <property type="entry name" value="WD40_repeat_dom_sf"/>
</dbReference>
<evidence type="ECO:0000256" key="2">
    <source>
        <dbReference type="ARBA" id="ARBA00022574"/>
    </source>
</evidence>
<keyword evidence="3" id="KW-0677">Repeat</keyword>
<evidence type="ECO:0000256" key="4">
    <source>
        <dbReference type="ARBA" id="ARBA00023015"/>
    </source>
</evidence>
<feature type="region of interest" description="Disordered" evidence="7">
    <location>
        <begin position="436"/>
        <end position="485"/>
    </location>
</feature>
<protein>
    <submittedName>
        <fullName evidence="8">WD40 repeat-like protein</fullName>
    </submittedName>
</protein>
<dbReference type="EMBL" id="KV427650">
    <property type="protein sequence ID" value="KZT02634.1"/>
    <property type="molecule type" value="Genomic_DNA"/>
</dbReference>
<dbReference type="PROSITE" id="PS50082">
    <property type="entry name" value="WD_REPEATS_2"/>
    <property type="match status" value="1"/>
</dbReference>
<keyword evidence="4" id="KW-0805">Transcription regulation</keyword>
<dbReference type="InParanoid" id="A0A165CDV5"/>
<dbReference type="STRING" id="1314785.A0A165CDV5"/>
<name>A0A165CDV5_9APHY</name>
<dbReference type="Proteomes" id="UP000076871">
    <property type="component" value="Unassembled WGS sequence"/>
</dbReference>
<dbReference type="AlphaFoldDB" id="A0A165CDV5"/>
<evidence type="ECO:0000256" key="6">
    <source>
        <dbReference type="PROSITE-ProRule" id="PRU00221"/>
    </source>
</evidence>
<keyword evidence="9" id="KW-1185">Reference proteome</keyword>
<dbReference type="InterPro" id="IPR015943">
    <property type="entry name" value="WD40/YVTN_repeat-like_dom_sf"/>
</dbReference>
<dbReference type="GeneID" id="63826760"/>
<gene>
    <name evidence="8" type="ORF">LAESUDRAFT_729875</name>
</gene>
<dbReference type="OrthoDB" id="7318948at2759"/>
<dbReference type="Pfam" id="PF00400">
    <property type="entry name" value="WD40"/>
    <property type="match status" value="2"/>
</dbReference>
<dbReference type="SMART" id="SM00320">
    <property type="entry name" value="WD40"/>
    <property type="match status" value="3"/>
</dbReference>
<evidence type="ECO:0000313" key="8">
    <source>
        <dbReference type="EMBL" id="KZT02634.1"/>
    </source>
</evidence>
<organism evidence="8 9">
    <name type="scientific">Laetiporus sulphureus 93-53</name>
    <dbReference type="NCBI Taxonomy" id="1314785"/>
    <lineage>
        <taxon>Eukaryota</taxon>
        <taxon>Fungi</taxon>
        <taxon>Dikarya</taxon>
        <taxon>Basidiomycota</taxon>
        <taxon>Agaricomycotina</taxon>
        <taxon>Agaricomycetes</taxon>
        <taxon>Polyporales</taxon>
        <taxon>Laetiporus</taxon>
    </lineage>
</organism>
<proteinExistence type="inferred from homology"/>
<feature type="repeat" description="WD" evidence="6">
    <location>
        <begin position="241"/>
        <end position="274"/>
    </location>
</feature>
<evidence type="ECO:0000256" key="5">
    <source>
        <dbReference type="ARBA" id="ARBA00023163"/>
    </source>
</evidence>
<feature type="compositionally biased region" description="Acidic residues" evidence="7">
    <location>
        <begin position="464"/>
        <end position="485"/>
    </location>
</feature>
<evidence type="ECO:0000256" key="3">
    <source>
        <dbReference type="ARBA" id="ARBA00022737"/>
    </source>
</evidence>
<dbReference type="InterPro" id="IPR001680">
    <property type="entry name" value="WD40_rpt"/>
</dbReference>
<evidence type="ECO:0000313" key="9">
    <source>
        <dbReference type="Proteomes" id="UP000076871"/>
    </source>
</evidence>
<accession>A0A165CDV5</accession>
<feature type="compositionally biased region" description="Basic and acidic residues" evidence="7">
    <location>
        <begin position="437"/>
        <end position="446"/>
    </location>
</feature>
<dbReference type="PANTHER" id="PTHR10253">
    <property type="entry name" value="POLYCOMB PROTEIN"/>
    <property type="match status" value="1"/>
</dbReference>
<sequence length="549" mass="60674">MEASADQADGEGVPELRLPWFRGPTDTQPFTLSKMLMSDDPNASPFNCTAAFPWAANSIEILWDGVVTDEKVIADWNTMVSEFSGALAVGTTGKFHVFPKHGTGRPFTFKLPDESWEVRCISWTLRPEAPTDPLLVVAAFSVIIVVHVKRREVIGKLRGHGGPITSIAVQPLHPYLFCTTSKDFSTRIYDLTLSPIQVPNNPHWPPGKSPSLAGPAHGLHMTEPEGQGVGRCVVVLVGGLAGGHRGAVLYAAFHRSAPLIATCGMDRAVKIWRIPPYKPDILSREDKPLFSTDYIHKARVLSINWLSDDILISHCAPALMRKTYKDEIYEENGTVVIWQWLGFNRFFPPGKLPSKVMRGCASDYRNSESFKILSAYHLPMGALNLTVHSSPTHDPIILVPIGKLIRIFNTTHFKPREPPSFPFTEEDDMIASAKRMRLSDDRDRDASNPAEGSSRARDGIQDDPNGDDEREDESNDVDYGKDDDDYVARPSGLAELFTAIDGWNVDLSRVPEPRRETLPDITACEVAAGGRAILGVGAKGTLYVWRLVE</sequence>
<evidence type="ECO:0000256" key="7">
    <source>
        <dbReference type="SAM" id="MobiDB-lite"/>
    </source>
</evidence>
<dbReference type="Gene3D" id="2.130.10.10">
    <property type="entry name" value="YVTN repeat-like/Quinoprotein amine dehydrogenase"/>
    <property type="match status" value="1"/>
</dbReference>
<comment type="similarity">
    <text evidence="1">Belongs to the WD repeat ESC family.</text>
</comment>
<keyword evidence="2 6" id="KW-0853">WD repeat</keyword>
<dbReference type="SUPFAM" id="SSF50978">
    <property type="entry name" value="WD40 repeat-like"/>
    <property type="match status" value="1"/>
</dbReference>
<dbReference type="InterPro" id="IPR051243">
    <property type="entry name" value="PcG_WD-repeat"/>
</dbReference>
<keyword evidence="5" id="KW-0804">Transcription</keyword>
<dbReference type="RefSeq" id="XP_040760374.1">
    <property type="nucleotide sequence ID" value="XM_040909731.1"/>
</dbReference>
<dbReference type="PROSITE" id="PS50294">
    <property type="entry name" value="WD_REPEATS_REGION"/>
    <property type="match status" value="1"/>
</dbReference>